<evidence type="ECO:0000313" key="3">
    <source>
        <dbReference type="Proteomes" id="UP000829069"/>
    </source>
</evidence>
<name>A0ABY3W754_9MICC</name>
<dbReference type="EMBL" id="CP093326">
    <property type="protein sequence ID" value="UNK46105.1"/>
    <property type="molecule type" value="Genomic_DNA"/>
</dbReference>
<protein>
    <submittedName>
        <fullName evidence="2">DUF2306 domain-containing protein</fullName>
    </submittedName>
</protein>
<feature type="transmembrane region" description="Helical" evidence="1">
    <location>
        <begin position="158"/>
        <end position="178"/>
    </location>
</feature>
<keyword evidence="3" id="KW-1185">Reference proteome</keyword>
<feature type="transmembrane region" description="Helical" evidence="1">
    <location>
        <begin position="95"/>
        <end position="116"/>
    </location>
</feature>
<dbReference type="Pfam" id="PF10067">
    <property type="entry name" value="DUF2306"/>
    <property type="match status" value="1"/>
</dbReference>
<evidence type="ECO:0000256" key="1">
    <source>
        <dbReference type="SAM" id="Phobius"/>
    </source>
</evidence>
<dbReference type="RefSeq" id="WP_241914202.1">
    <property type="nucleotide sequence ID" value="NZ_CP093326.1"/>
</dbReference>
<feature type="transmembrane region" description="Helical" evidence="1">
    <location>
        <begin position="190"/>
        <end position="210"/>
    </location>
</feature>
<keyword evidence="1" id="KW-0472">Membrane</keyword>
<reference evidence="2 3" key="1">
    <citation type="submission" date="2022-03" db="EMBL/GenBank/DDBJ databases">
        <title>Isotopic signatures of nitrous oxide derived from detoxification processes.</title>
        <authorList>
            <person name="Behrendt U."/>
            <person name="Buchen C."/>
            <person name="Well R."/>
            <person name="Ulrich A."/>
            <person name="Rohe L."/>
            <person name="Kolb S."/>
            <person name="Schloter M."/>
            <person name="Horn M.A."/>
            <person name="Augustin J."/>
        </authorList>
    </citation>
    <scope>NUCLEOTIDE SEQUENCE [LARGE SCALE GENOMIC DNA]</scope>
    <source>
        <strain evidence="2 3">S4-C24</strain>
    </source>
</reference>
<organism evidence="2 3">
    <name type="scientific">Arthrobacter sulfonylureivorans</name>
    <dbReference type="NCBI Taxonomy" id="2486855"/>
    <lineage>
        <taxon>Bacteria</taxon>
        <taxon>Bacillati</taxon>
        <taxon>Actinomycetota</taxon>
        <taxon>Actinomycetes</taxon>
        <taxon>Micrococcales</taxon>
        <taxon>Micrococcaceae</taxon>
        <taxon>Arthrobacter</taxon>
    </lineage>
</organism>
<gene>
    <name evidence="2" type="ORF">MNQ99_01630</name>
</gene>
<evidence type="ECO:0000313" key="2">
    <source>
        <dbReference type="EMBL" id="UNK46105.1"/>
    </source>
</evidence>
<feature type="transmembrane region" description="Helical" evidence="1">
    <location>
        <begin position="60"/>
        <end position="83"/>
    </location>
</feature>
<keyword evidence="1" id="KW-0812">Transmembrane</keyword>
<accession>A0ABY3W754</accession>
<proteinExistence type="predicted"/>
<feature type="transmembrane region" description="Helical" evidence="1">
    <location>
        <begin position="122"/>
        <end position="146"/>
    </location>
</feature>
<keyword evidence="1" id="KW-1133">Transmembrane helix</keyword>
<dbReference type="Proteomes" id="UP000829069">
    <property type="component" value="Chromosome"/>
</dbReference>
<dbReference type="InterPro" id="IPR018750">
    <property type="entry name" value="DUF2306_membrane"/>
</dbReference>
<sequence length="244" mass="26532">MKTEARRRQTRRKPALWGVPTGLILLSLTPILGGAMRLAELAGGAEITSHNERFFESPVPVSLHIISATVYSLLGAFQFVPALRGRRWHRIAGRILVPAGLAAALSGLWMAVFYSHSADSGAALLFLRLIIGFSMVSSIVLGLFYAIRRRDLVRHSAWMTRAYAIGAAAGTEALIIIGPEILAGQPGIRFQVLITGAAAVINVTVAEYVIHRRARAAARIETEQLATEALVEPTYVGRHILNHR</sequence>